<dbReference type="GO" id="GO:0042545">
    <property type="term" value="P:cell wall modification"/>
    <property type="evidence" value="ECO:0007669"/>
    <property type="project" value="InterPro"/>
</dbReference>
<name>A0A9X2FCW4_9BACT</name>
<evidence type="ECO:0000256" key="4">
    <source>
        <dbReference type="SAM" id="SignalP"/>
    </source>
</evidence>
<comment type="caution">
    <text evidence="6">The sequence shown here is derived from an EMBL/GenBank/DDBJ whole genome shotgun (WGS) entry which is preliminary data.</text>
</comment>
<sequence>MIVRSSFPVLAILLTCCVMPAVAQSGPPEESDAVVAADGSGDFTTIQAAIYAAPFRPSGPPWVIQVKPGTYDERVYVQRERGYLRLVGEDAATTILTGKLHANMPGPDGEPIGTFRTPTLQIDGDGFEIENLTIENRAGPVGQALALRTDGDKLIFRNCRFLGWQDTLFLNRGRVYFEDCLIEGHVDFIFGGATAWFENCHVHCRRDGYITAASTPPAQPFGFVFHHCRITGEEGTQVYLGRPWRPHAMTVFLSTEMSEVVRPQGWHNWGDTSREATVRYGEFQSTGPGADADQRVQWAMPIDAKEADRLSKLNVLRGDDDWRPVRNSKTSATPPVP</sequence>
<dbReference type="InterPro" id="IPR012334">
    <property type="entry name" value="Pectin_lyas_fold"/>
</dbReference>
<dbReference type="Gene3D" id="2.160.20.10">
    <property type="entry name" value="Single-stranded right-handed beta-helix, Pectin lyase-like"/>
    <property type="match status" value="1"/>
</dbReference>
<dbReference type="InterPro" id="IPR000070">
    <property type="entry name" value="Pectinesterase_cat"/>
</dbReference>
<keyword evidence="2" id="KW-0378">Hydrolase</keyword>
<evidence type="ECO:0000256" key="1">
    <source>
        <dbReference type="ARBA" id="ARBA00008891"/>
    </source>
</evidence>
<dbReference type="InterPro" id="IPR011050">
    <property type="entry name" value="Pectin_lyase_fold/virulence"/>
</dbReference>
<feature type="chain" id="PRO_5040721686" evidence="4">
    <location>
        <begin position="24"/>
        <end position="337"/>
    </location>
</feature>
<dbReference type="Proteomes" id="UP001155241">
    <property type="component" value="Unassembled WGS sequence"/>
</dbReference>
<dbReference type="EMBL" id="JAMXLR010000028">
    <property type="protein sequence ID" value="MCO6043969.1"/>
    <property type="molecule type" value="Genomic_DNA"/>
</dbReference>
<dbReference type="GO" id="GO:0030599">
    <property type="term" value="F:pectinesterase activity"/>
    <property type="evidence" value="ECO:0007669"/>
    <property type="project" value="InterPro"/>
</dbReference>
<dbReference type="Pfam" id="PF01095">
    <property type="entry name" value="Pectinesterase"/>
    <property type="match status" value="1"/>
</dbReference>
<feature type="signal peptide" evidence="4">
    <location>
        <begin position="1"/>
        <end position="23"/>
    </location>
</feature>
<keyword evidence="4" id="KW-0732">Signal</keyword>
<evidence type="ECO:0000313" key="7">
    <source>
        <dbReference type="Proteomes" id="UP001155241"/>
    </source>
</evidence>
<dbReference type="PANTHER" id="PTHR31321">
    <property type="entry name" value="ACYL-COA THIOESTER HYDROLASE YBHC-RELATED"/>
    <property type="match status" value="1"/>
</dbReference>
<comment type="similarity">
    <text evidence="1">Belongs to the pectinesterase family.</text>
</comment>
<dbReference type="GO" id="GO:0009279">
    <property type="term" value="C:cell outer membrane"/>
    <property type="evidence" value="ECO:0007669"/>
    <property type="project" value="TreeGrafter"/>
</dbReference>
<gene>
    <name evidence="6" type="ORF">NG895_08620</name>
</gene>
<evidence type="ECO:0000313" key="6">
    <source>
        <dbReference type="EMBL" id="MCO6043969.1"/>
    </source>
</evidence>
<dbReference type="SUPFAM" id="SSF51126">
    <property type="entry name" value="Pectin lyase-like"/>
    <property type="match status" value="1"/>
</dbReference>
<evidence type="ECO:0000259" key="5">
    <source>
        <dbReference type="Pfam" id="PF01095"/>
    </source>
</evidence>
<evidence type="ECO:0000256" key="3">
    <source>
        <dbReference type="ARBA" id="ARBA00023085"/>
    </source>
</evidence>
<evidence type="ECO:0000256" key="2">
    <source>
        <dbReference type="ARBA" id="ARBA00022801"/>
    </source>
</evidence>
<proteinExistence type="inferred from homology"/>
<keyword evidence="7" id="KW-1185">Reference proteome</keyword>
<feature type="domain" description="Pectinesterase catalytic" evidence="5">
    <location>
        <begin position="32"/>
        <end position="313"/>
    </location>
</feature>
<protein>
    <submittedName>
        <fullName evidence="6">Pectinesterase family protein</fullName>
    </submittedName>
</protein>
<dbReference type="AlphaFoldDB" id="A0A9X2FCW4"/>
<keyword evidence="3" id="KW-0063">Aspartyl esterase</keyword>
<dbReference type="PANTHER" id="PTHR31321:SF57">
    <property type="entry name" value="PECTINESTERASE 53-RELATED"/>
    <property type="match status" value="1"/>
</dbReference>
<reference evidence="6" key="1">
    <citation type="submission" date="2022-06" db="EMBL/GenBank/DDBJ databases">
        <title>Aeoliella straminimaris, a novel planctomycete from sediments.</title>
        <authorList>
            <person name="Vitorino I.R."/>
            <person name="Lage O.M."/>
        </authorList>
    </citation>
    <scope>NUCLEOTIDE SEQUENCE</scope>
    <source>
        <strain evidence="6">ICT_H6.2</strain>
    </source>
</reference>
<organism evidence="6 7">
    <name type="scientific">Aeoliella straminimaris</name>
    <dbReference type="NCBI Taxonomy" id="2954799"/>
    <lineage>
        <taxon>Bacteria</taxon>
        <taxon>Pseudomonadati</taxon>
        <taxon>Planctomycetota</taxon>
        <taxon>Planctomycetia</taxon>
        <taxon>Pirellulales</taxon>
        <taxon>Lacipirellulaceae</taxon>
        <taxon>Aeoliella</taxon>
    </lineage>
</organism>
<dbReference type="RefSeq" id="WP_252852075.1">
    <property type="nucleotide sequence ID" value="NZ_JAMXLR010000028.1"/>
</dbReference>
<accession>A0A9X2FCW4</accession>